<evidence type="ECO:0000313" key="3">
    <source>
        <dbReference type="Proteomes" id="UP000195975"/>
    </source>
</evidence>
<dbReference type="AlphaFoldDB" id="A0A9Q5X920"/>
<accession>A0A9Q5X920</accession>
<keyword evidence="1" id="KW-1133">Transmembrane helix</keyword>
<gene>
    <name evidence="2" type="ORF">B5F96_03850</name>
</gene>
<comment type="caution">
    <text evidence="2">The sequence shown here is derived from an EMBL/GenBank/DDBJ whole genome shotgun (WGS) entry which is preliminary data.</text>
</comment>
<dbReference type="EMBL" id="NFIJ01000002">
    <property type="protein sequence ID" value="OUO06830.1"/>
    <property type="molecule type" value="Genomic_DNA"/>
</dbReference>
<name>A0A9Q5X920_9BACT</name>
<dbReference type="RefSeq" id="WP_008150292.1">
    <property type="nucleotide sequence ID" value="NZ_CAJLBM010000002.1"/>
</dbReference>
<evidence type="ECO:0000256" key="1">
    <source>
        <dbReference type="SAM" id="Phobius"/>
    </source>
</evidence>
<protein>
    <submittedName>
        <fullName evidence="2">Uncharacterized protein</fullName>
    </submittedName>
</protein>
<keyword evidence="1" id="KW-0472">Membrane</keyword>
<feature type="transmembrane region" description="Helical" evidence="1">
    <location>
        <begin position="48"/>
        <end position="69"/>
    </location>
</feature>
<keyword evidence="1" id="KW-0812">Transmembrane</keyword>
<reference evidence="3" key="1">
    <citation type="submission" date="2017-04" db="EMBL/GenBank/DDBJ databases">
        <title>Function of individual gut microbiota members based on whole genome sequencing of pure cultures obtained from chicken caecum.</title>
        <authorList>
            <person name="Medvecky M."/>
            <person name="Cejkova D."/>
            <person name="Polansky O."/>
            <person name="Karasova D."/>
            <person name="Kubasova T."/>
            <person name="Cizek A."/>
            <person name="Rychlik I."/>
        </authorList>
    </citation>
    <scope>NUCLEOTIDE SEQUENCE [LARGE SCALE GENOMIC DNA]</scope>
    <source>
        <strain evidence="3">An42</strain>
    </source>
</reference>
<evidence type="ECO:0000313" key="2">
    <source>
        <dbReference type="EMBL" id="OUO06830.1"/>
    </source>
</evidence>
<dbReference type="GeneID" id="93408354"/>
<proteinExistence type="predicted"/>
<sequence>MEIILKIIGLFVAFVLVVIAFKIALFLIGASLIPGLIVGGLSYWIFDAFWPGFMIGGSIGVVFGIIGQFSNQTTILQNSTTKALC</sequence>
<organism evidence="2 3">
    <name type="scientific">Parabacteroides johnsonii</name>
    <dbReference type="NCBI Taxonomy" id="387661"/>
    <lineage>
        <taxon>Bacteria</taxon>
        <taxon>Pseudomonadati</taxon>
        <taxon>Bacteroidota</taxon>
        <taxon>Bacteroidia</taxon>
        <taxon>Bacteroidales</taxon>
        <taxon>Tannerellaceae</taxon>
        <taxon>Parabacteroides</taxon>
    </lineage>
</organism>
<feature type="transmembrane region" description="Helical" evidence="1">
    <location>
        <begin position="7"/>
        <end position="28"/>
    </location>
</feature>
<dbReference type="Proteomes" id="UP000195975">
    <property type="component" value="Unassembled WGS sequence"/>
</dbReference>